<keyword evidence="6" id="KW-1185">Reference proteome</keyword>
<proteinExistence type="inferred from homology"/>
<evidence type="ECO:0000259" key="4">
    <source>
        <dbReference type="SMART" id="SM00470"/>
    </source>
</evidence>
<evidence type="ECO:0000256" key="3">
    <source>
        <dbReference type="SAM" id="MobiDB-lite"/>
    </source>
</evidence>
<evidence type="ECO:0000313" key="5">
    <source>
        <dbReference type="EMBL" id="NBZ88888.1"/>
    </source>
</evidence>
<sequence length="712" mass="78443">MTNMQKITLASSRDIPFHNLVLSQSNVRRVKAGLSVDELAESIARRGLIQSLHVRPVIGEDGAETGKFEVPAGGRRYRALELLVKQKRLAKSAPVPCIVSAADDGVLIDEVSLAENIERAPLHPLDQFRAFQAMREKGMTEEAIAAAFFVDAKVVKQRLRLVTVAPVLLEVYAADEMTLEQLMAFTVSSDHARQAQVWEAVKNSWSKEPYQIRRMLTETAVRASDKRVRFLGLAAYEAAGGFVLRDLFQQDDGGWLQDPVVLERLVGEKLKAEAAVIVGEGWKWIEVAVGFPYGHTMGLRELLGTTVDLTDAERVTREALRDEYHRLEAEYAEAEDLPEEVDQRLGEIERQLSAFDSRPMAFDPVEVGRAGAFVSIDSDGSLLVERGFVRPEDEARAEPLGDASDSGPDETGSTDPSISERHAPVISTAGHTPPQEDDEDEGDAIKPLPERLVIELTAHRTLALRDAVANNPRIAMTALLHKLVTDCFVSRASGAALEANVRDIHLPVQAADLADSYPAQNIDARHSAWKADMPLGQGDDVLWDWIHALDEASRQALLAHCLSFGVNALYERPNPYSGMGISQHGLDRRLREADRLARTTRLDLVEAGWKPTVANYLGRVTKSRILEAVREGVGEGAAQLIDHLKKGDMAREAERLLHGSGWLPEPLRLDDPDLGQDMATEDAGVELPAFLTGDDETQPEDDEERQQLIAAE</sequence>
<feature type="compositionally biased region" description="Acidic residues" evidence="3">
    <location>
        <begin position="693"/>
        <end position="704"/>
    </location>
</feature>
<dbReference type="SUPFAM" id="SSF110849">
    <property type="entry name" value="ParB/Sulfiredoxin"/>
    <property type="match status" value="1"/>
</dbReference>
<feature type="region of interest" description="Disordered" evidence="3">
    <location>
        <begin position="390"/>
        <end position="421"/>
    </location>
</feature>
<dbReference type="Proteomes" id="UP001193501">
    <property type="component" value="Unassembled WGS sequence"/>
</dbReference>
<accession>A0AAE4YA62</accession>
<dbReference type="PANTHER" id="PTHR33375">
    <property type="entry name" value="CHROMOSOME-PARTITIONING PROTEIN PARB-RELATED"/>
    <property type="match status" value="1"/>
</dbReference>
<reference evidence="5" key="1">
    <citation type="submission" date="2020-01" db="EMBL/GenBank/DDBJ databases">
        <authorList>
            <person name="Chen W.-M."/>
        </authorList>
    </citation>
    <scope>NUCLEOTIDE SEQUENCE</scope>
    <source>
        <strain evidence="5">CYK-10</strain>
    </source>
</reference>
<dbReference type="InterPro" id="IPR036086">
    <property type="entry name" value="ParB/Sulfiredoxin_sf"/>
</dbReference>
<dbReference type="InterPro" id="IPR050336">
    <property type="entry name" value="Chromosome_partition/occlusion"/>
</dbReference>
<dbReference type="RefSeq" id="WP_168775699.1">
    <property type="nucleotide sequence ID" value="NZ_JAABNR010000014.1"/>
</dbReference>
<keyword evidence="2" id="KW-0175">Coiled coil</keyword>
<dbReference type="FunFam" id="3.90.1530.30:FF:000002">
    <property type="entry name" value="Chromosome partitioning protein ParB"/>
    <property type="match status" value="1"/>
</dbReference>
<comment type="similarity">
    <text evidence="1">Belongs to the ParB family.</text>
</comment>
<dbReference type="GO" id="GO:0007059">
    <property type="term" value="P:chromosome segregation"/>
    <property type="evidence" value="ECO:0007669"/>
    <property type="project" value="TreeGrafter"/>
</dbReference>
<evidence type="ECO:0000256" key="1">
    <source>
        <dbReference type="ARBA" id="ARBA00006295"/>
    </source>
</evidence>
<gene>
    <name evidence="5" type="ORF">GV832_14945</name>
</gene>
<feature type="domain" description="ParB-like N-terminal" evidence="4">
    <location>
        <begin position="13"/>
        <end position="117"/>
    </location>
</feature>
<dbReference type="PANTHER" id="PTHR33375:SF7">
    <property type="entry name" value="CHROMOSOME 2-PARTITIONING PROTEIN PARB-RELATED"/>
    <property type="match status" value="1"/>
</dbReference>
<comment type="caution">
    <text evidence="5">The sequence shown here is derived from an EMBL/GenBank/DDBJ whole genome shotgun (WGS) entry which is preliminary data.</text>
</comment>
<evidence type="ECO:0000256" key="2">
    <source>
        <dbReference type="SAM" id="Coils"/>
    </source>
</evidence>
<feature type="compositionally biased region" description="Basic and acidic residues" evidence="3">
    <location>
        <begin position="390"/>
        <end position="399"/>
    </location>
</feature>
<dbReference type="InterPro" id="IPR003115">
    <property type="entry name" value="ParB_N"/>
</dbReference>
<dbReference type="Pfam" id="PF02195">
    <property type="entry name" value="ParB_N"/>
    <property type="match status" value="1"/>
</dbReference>
<name>A0AAE4YA62_9RHOB</name>
<dbReference type="AlphaFoldDB" id="A0AAE4YA62"/>
<dbReference type="FunFam" id="1.10.10.2830:FF:000001">
    <property type="entry name" value="Chromosome partitioning protein ParB"/>
    <property type="match status" value="1"/>
</dbReference>
<dbReference type="SMART" id="SM00470">
    <property type="entry name" value="ParB"/>
    <property type="match status" value="1"/>
</dbReference>
<evidence type="ECO:0000313" key="6">
    <source>
        <dbReference type="Proteomes" id="UP001193501"/>
    </source>
</evidence>
<dbReference type="Gene3D" id="1.10.10.2830">
    <property type="match status" value="1"/>
</dbReference>
<protein>
    <submittedName>
        <fullName evidence="5">ParB N-terminal domain-containing protein</fullName>
    </submittedName>
</protein>
<dbReference type="CDD" id="cd16406">
    <property type="entry name" value="ParB_N_like"/>
    <property type="match status" value="1"/>
</dbReference>
<feature type="coiled-coil region" evidence="2">
    <location>
        <begin position="310"/>
        <end position="337"/>
    </location>
</feature>
<feature type="region of interest" description="Disordered" evidence="3">
    <location>
        <begin position="690"/>
        <end position="712"/>
    </location>
</feature>
<dbReference type="EMBL" id="JAABNR010000014">
    <property type="protein sequence ID" value="NBZ88888.1"/>
    <property type="molecule type" value="Genomic_DNA"/>
</dbReference>
<organism evidence="5 6">
    <name type="scientific">Stagnihabitans tardus</name>
    <dbReference type="NCBI Taxonomy" id="2699202"/>
    <lineage>
        <taxon>Bacteria</taxon>
        <taxon>Pseudomonadati</taxon>
        <taxon>Pseudomonadota</taxon>
        <taxon>Alphaproteobacteria</taxon>
        <taxon>Rhodobacterales</taxon>
        <taxon>Paracoccaceae</taxon>
        <taxon>Stagnihabitans</taxon>
    </lineage>
</organism>
<dbReference type="GO" id="GO:0005694">
    <property type="term" value="C:chromosome"/>
    <property type="evidence" value="ECO:0007669"/>
    <property type="project" value="TreeGrafter"/>
</dbReference>
<dbReference type="SUPFAM" id="SSF109709">
    <property type="entry name" value="KorB DNA-binding domain-like"/>
    <property type="match status" value="1"/>
</dbReference>
<dbReference type="Gene3D" id="3.90.1530.30">
    <property type="match status" value="1"/>
</dbReference>